<dbReference type="InterPro" id="IPR058647">
    <property type="entry name" value="BSH_CzcB-like"/>
</dbReference>
<sequence length="414" mass="44418">MTTAPEALPKSRLRPYRLWFAGAGIAALALAGVWTIDTGPTNALVRPVATVESDGAFHPTETQWSGLRFSPVEAASFRDERATDGKIGNNEDTTTPVFSPYSGRVTRLIARPGQYVERGAPLFAIEASEFVQAQNDLVSAVAAVDKARSKLVLAQNFEKRQKELLSIRGGALKDLEQAQSDLVAAQGDLRSAEIALAAVRNRLRILGRTDAEIDALEKVDHIGAETIVSAPIAGTVIQRKVGLGQYINAGAADPVFSIGDLSKVWLIANVRESDAPKMKVGAPVEVSVLAHPGRTFNARLAYVAPALDPNTRRLPVRAEIDNADRELMPEMFASFRIVTGEPTSNPAVPQEAVVYEGANARVWVARPQDKSVVSRPVEVGQTANGMVEVKKGLALGENVVTSGTLFIDRAAKRD</sequence>
<proteinExistence type="inferred from homology"/>
<keyword evidence="8" id="KW-1185">Reference proteome</keyword>
<feature type="domain" description="CzcB-like barrel-sandwich hybrid" evidence="6">
    <location>
        <begin position="95"/>
        <end position="260"/>
    </location>
</feature>
<dbReference type="InterPro" id="IPR058792">
    <property type="entry name" value="Beta-barrel_RND_2"/>
</dbReference>
<evidence type="ECO:0000256" key="1">
    <source>
        <dbReference type="ARBA" id="ARBA00009477"/>
    </source>
</evidence>
<organism evidence="7 8">
    <name type="scientific">Reyranella aquatilis</name>
    <dbReference type="NCBI Taxonomy" id="2035356"/>
    <lineage>
        <taxon>Bacteria</taxon>
        <taxon>Pseudomonadati</taxon>
        <taxon>Pseudomonadota</taxon>
        <taxon>Alphaproteobacteria</taxon>
        <taxon>Hyphomicrobiales</taxon>
        <taxon>Reyranellaceae</taxon>
        <taxon>Reyranella</taxon>
    </lineage>
</organism>
<evidence type="ECO:0000259" key="4">
    <source>
        <dbReference type="Pfam" id="PF25954"/>
    </source>
</evidence>
<dbReference type="NCBIfam" id="TIGR01730">
    <property type="entry name" value="RND_mfp"/>
    <property type="match status" value="1"/>
</dbReference>
<dbReference type="PANTHER" id="PTHR30097:SF15">
    <property type="entry name" value="CATION EFFLUX SYSTEM PROTEIN CUSB"/>
    <property type="match status" value="1"/>
</dbReference>
<dbReference type="SUPFAM" id="SSF111369">
    <property type="entry name" value="HlyD-like secretion proteins"/>
    <property type="match status" value="1"/>
</dbReference>
<keyword evidence="3" id="KW-0472">Membrane</keyword>
<dbReference type="Proteomes" id="UP001198862">
    <property type="component" value="Unassembled WGS sequence"/>
</dbReference>
<keyword evidence="3" id="KW-1133">Transmembrane helix</keyword>
<dbReference type="Gene3D" id="2.40.50.100">
    <property type="match status" value="1"/>
</dbReference>
<comment type="similarity">
    <text evidence="1">Belongs to the membrane fusion protein (MFP) (TC 8.A.1) family.</text>
</comment>
<dbReference type="Pfam" id="PF25954">
    <property type="entry name" value="Beta-barrel_RND_2"/>
    <property type="match status" value="1"/>
</dbReference>
<dbReference type="Pfam" id="PF25967">
    <property type="entry name" value="RND-MFP_C"/>
    <property type="match status" value="1"/>
</dbReference>
<comment type="caution">
    <text evidence="7">The sequence shown here is derived from an EMBL/GenBank/DDBJ whole genome shotgun (WGS) entry which is preliminary data.</text>
</comment>
<dbReference type="RefSeq" id="WP_230550530.1">
    <property type="nucleotide sequence ID" value="NZ_JAJISD010000003.1"/>
</dbReference>
<evidence type="ECO:0000256" key="2">
    <source>
        <dbReference type="ARBA" id="ARBA00022448"/>
    </source>
</evidence>
<dbReference type="Gene3D" id="2.40.30.170">
    <property type="match status" value="1"/>
</dbReference>
<evidence type="ECO:0000313" key="7">
    <source>
        <dbReference type="EMBL" id="MCC8429324.1"/>
    </source>
</evidence>
<keyword evidence="3" id="KW-0812">Transmembrane</keyword>
<feature type="transmembrane region" description="Helical" evidence="3">
    <location>
        <begin position="18"/>
        <end position="36"/>
    </location>
</feature>
<evidence type="ECO:0000259" key="6">
    <source>
        <dbReference type="Pfam" id="PF25973"/>
    </source>
</evidence>
<dbReference type="Gene3D" id="2.40.420.20">
    <property type="match status" value="1"/>
</dbReference>
<keyword evidence="2" id="KW-0813">Transport</keyword>
<dbReference type="PANTHER" id="PTHR30097">
    <property type="entry name" value="CATION EFFLUX SYSTEM PROTEIN CUSB"/>
    <property type="match status" value="1"/>
</dbReference>
<dbReference type="InterPro" id="IPR058627">
    <property type="entry name" value="MdtA-like_C"/>
</dbReference>
<name>A0ABS8KTC3_9HYPH</name>
<evidence type="ECO:0000259" key="5">
    <source>
        <dbReference type="Pfam" id="PF25967"/>
    </source>
</evidence>
<dbReference type="InterPro" id="IPR051909">
    <property type="entry name" value="MFP_Cation_Efflux"/>
</dbReference>
<dbReference type="Gene3D" id="1.10.287.470">
    <property type="entry name" value="Helix hairpin bin"/>
    <property type="match status" value="1"/>
</dbReference>
<evidence type="ECO:0000313" key="8">
    <source>
        <dbReference type="Proteomes" id="UP001198862"/>
    </source>
</evidence>
<dbReference type="Pfam" id="PF25973">
    <property type="entry name" value="BSH_CzcB"/>
    <property type="match status" value="1"/>
</dbReference>
<protein>
    <submittedName>
        <fullName evidence="7">Efflux RND transporter periplasmic adaptor subunit</fullName>
    </submittedName>
</protein>
<gene>
    <name evidence="7" type="ORF">LJ725_10110</name>
</gene>
<accession>A0ABS8KTC3</accession>
<feature type="domain" description="CusB-like beta-barrel" evidence="4">
    <location>
        <begin position="263"/>
        <end position="338"/>
    </location>
</feature>
<feature type="domain" description="Multidrug resistance protein MdtA-like C-terminal permuted SH3" evidence="5">
    <location>
        <begin position="348"/>
        <end position="403"/>
    </location>
</feature>
<dbReference type="EMBL" id="JAJISD010000003">
    <property type="protein sequence ID" value="MCC8429324.1"/>
    <property type="molecule type" value="Genomic_DNA"/>
</dbReference>
<reference evidence="7 8" key="1">
    <citation type="submission" date="2021-11" db="EMBL/GenBank/DDBJ databases">
        <authorList>
            <person name="Lee D.-H."/>
            <person name="Kim S.-B."/>
        </authorList>
    </citation>
    <scope>NUCLEOTIDE SEQUENCE [LARGE SCALE GENOMIC DNA]</scope>
    <source>
        <strain evidence="7 8">KCTC 52223</strain>
    </source>
</reference>
<dbReference type="InterPro" id="IPR006143">
    <property type="entry name" value="RND_pump_MFP"/>
</dbReference>
<evidence type="ECO:0000256" key="3">
    <source>
        <dbReference type="SAM" id="Phobius"/>
    </source>
</evidence>